<evidence type="ECO:0000256" key="1">
    <source>
        <dbReference type="ARBA" id="ARBA00022614"/>
    </source>
</evidence>
<dbReference type="Gene3D" id="3.80.10.10">
    <property type="entry name" value="Ribonuclease Inhibitor"/>
    <property type="match status" value="1"/>
</dbReference>
<reference evidence="5" key="1">
    <citation type="submission" date="2020-05" db="UniProtKB">
        <authorList>
            <consortium name="EnsemblMetazoa"/>
        </authorList>
    </citation>
    <scope>IDENTIFICATION</scope>
    <source>
        <strain evidence="5">FUMOZ</strain>
    </source>
</reference>
<dbReference type="PANTHER" id="PTHR45617">
    <property type="entry name" value="LEUCINE RICH REPEAT FAMILY PROTEIN"/>
    <property type="match status" value="1"/>
</dbReference>
<dbReference type="VEuPathDB" id="VectorBase:AFUN2_000616"/>
<keyword evidence="2" id="KW-0677">Repeat</keyword>
<dbReference type="InterPro" id="IPR001611">
    <property type="entry name" value="Leu-rich_rpt"/>
</dbReference>
<sequence>MSLERVLVFLLLLTYSSGNYTSTLWEHRCDPGSEIFACTVPNFLYKPNQNHSKLIAHETVHKIRLAYPSDKVISRQDVIIAYDATLHDALHRPKAVQIANAAIKRFEVPLDLEYADFRDNYIQTVIAPQVNGSDYALRYLDLRNNEMDWIDNLNALVNLETLILSHNRFSVVDGSTLSRFTKLTGLHLGSNSLDEIPVTHLPATLEWLVLSHNMLFATMDFTGAHLPALKVLDLQHNFCNELNVSVLLVAAPKLEGIMLEGNFISGKEAKDIMQSLVDAGVSHDKFIASDEEMVAEEDHYYRTQQKLKMHEDIISAMLAVVNVCVIGWGVFRVYKSRSSTETVRADCSSV</sequence>
<evidence type="ECO:0000256" key="2">
    <source>
        <dbReference type="ARBA" id="ARBA00022737"/>
    </source>
</evidence>
<feature type="transmembrane region" description="Helical" evidence="3">
    <location>
        <begin position="313"/>
        <end position="334"/>
    </location>
</feature>
<keyword evidence="3" id="KW-0472">Membrane</keyword>
<dbReference type="PANTHER" id="PTHR45617:SF165">
    <property type="entry name" value="COMMON DPR-INTERACTING PROTEIN-RELATED"/>
    <property type="match status" value="1"/>
</dbReference>
<dbReference type="STRING" id="62324.A0A4Y0BL59"/>
<evidence type="ECO:0008006" key="6">
    <source>
        <dbReference type="Google" id="ProtNLM"/>
    </source>
</evidence>
<dbReference type="PROSITE" id="PS51450">
    <property type="entry name" value="LRR"/>
    <property type="match status" value="1"/>
</dbReference>
<name>A0A4Y0BL59_ANOFN</name>
<keyword evidence="3" id="KW-0812">Transmembrane</keyword>
<keyword evidence="4" id="KW-0732">Signal</keyword>
<organism evidence="5">
    <name type="scientific">Anopheles funestus</name>
    <name type="common">African malaria mosquito</name>
    <dbReference type="NCBI Taxonomy" id="62324"/>
    <lineage>
        <taxon>Eukaryota</taxon>
        <taxon>Metazoa</taxon>
        <taxon>Ecdysozoa</taxon>
        <taxon>Arthropoda</taxon>
        <taxon>Hexapoda</taxon>
        <taxon>Insecta</taxon>
        <taxon>Pterygota</taxon>
        <taxon>Neoptera</taxon>
        <taxon>Endopterygota</taxon>
        <taxon>Diptera</taxon>
        <taxon>Nematocera</taxon>
        <taxon>Culicoidea</taxon>
        <taxon>Culicidae</taxon>
        <taxon>Anophelinae</taxon>
        <taxon>Anopheles</taxon>
    </lineage>
</organism>
<evidence type="ECO:0000256" key="4">
    <source>
        <dbReference type="SAM" id="SignalP"/>
    </source>
</evidence>
<evidence type="ECO:0000256" key="3">
    <source>
        <dbReference type="SAM" id="Phobius"/>
    </source>
</evidence>
<feature type="chain" id="PRO_5021216262" description="Leucine rich immune protein (Coil-less)" evidence="4">
    <location>
        <begin position="19"/>
        <end position="350"/>
    </location>
</feature>
<dbReference type="InterPro" id="IPR032675">
    <property type="entry name" value="LRR_dom_sf"/>
</dbReference>
<dbReference type="VEuPathDB" id="VectorBase:AFUN021336"/>
<accession>A0A4Y0BL59</accession>
<dbReference type="AlphaFoldDB" id="A0A4Y0BL59"/>
<keyword evidence="1" id="KW-0433">Leucine-rich repeat</keyword>
<evidence type="ECO:0000313" key="5">
    <source>
        <dbReference type="EnsemblMetazoa" id="AFUN021336-PA"/>
    </source>
</evidence>
<keyword evidence="3" id="KW-1133">Transmembrane helix</keyword>
<dbReference type="Pfam" id="PF13855">
    <property type="entry name" value="LRR_8"/>
    <property type="match status" value="1"/>
</dbReference>
<dbReference type="SUPFAM" id="SSF52058">
    <property type="entry name" value="L domain-like"/>
    <property type="match status" value="1"/>
</dbReference>
<proteinExistence type="predicted"/>
<feature type="signal peptide" evidence="4">
    <location>
        <begin position="1"/>
        <end position="18"/>
    </location>
</feature>
<protein>
    <recommendedName>
        <fullName evidence="6">Leucine rich immune protein (Coil-less)</fullName>
    </recommendedName>
</protein>
<dbReference type="EnsemblMetazoa" id="AFUN021336-RA">
    <property type="protein sequence ID" value="AFUN021336-PA"/>
    <property type="gene ID" value="AFUN021336"/>
</dbReference>